<dbReference type="InterPro" id="IPR036894">
    <property type="entry name" value="YbaB-like_sf"/>
</dbReference>
<name>A0A3N9X460_9ACTN</name>
<dbReference type="GO" id="GO:0003677">
    <property type="term" value="F:DNA binding"/>
    <property type="evidence" value="ECO:0007669"/>
    <property type="project" value="InterPro"/>
</dbReference>
<gene>
    <name evidence="1" type="ORF">DLJ59_02370</name>
</gene>
<dbReference type="Gene3D" id="3.30.1310.10">
    <property type="entry name" value="Nucleoid-associated protein YbaB-like domain"/>
    <property type="match status" value="1"/>
</dbReference>
<proteinExistence type="predicted"/>
<accession>A0A3N9X460</accession>
<dbReference type="InterPro" id="IPR004401">
    <property type="entry name" value="YbaB/EbfC"/>
</dbReference>
<evidence type="ECO:0008006" key="3">
    <source>
        <dbReference type="Google" id="ProtNLM"/>
    </source>
</evidence>
<dbReference type="Pfam" id="PF02575">
    <property type="entry name" value="YbaB_DNA_bd"/>
    <property type="match status" value="1"/>
</dbReference>
<dbReference type="Proteomes" id="UP000282312">
    <property type="component" value="Unassembled WGS sequence"/>
</dbReference>
<reference evidence="1 2" key="1">
    <citation type="submission" date="2018-05" db="EMBL/GenBank/DDBJ databases">
        <title>Micromonospora from Atacama Desert.</title>
        <authorList>
            <person name="Carro L."/>
            <person name="Goodfellow M."/>
            <person name="Klenk H.-P."/>
        </authorList>
    </citation>
    <scope>NUCLEOTIDE SEQUENCE [LARGE SCALE GENOMIC DNA]</scope>
    <source>
        <strain evidence="1 2">LB39</strain>
    </source>
</reference>
<organism evidence="1 2">
    <name type="scientific">Micromonospora inaquosa</name>
    <dbReference type="NCBI Taxonomy" id="2203716"/>
    <lineage>
        <taxon>Bacteria</taxon>
        <taxon>Bacillati</taxon>
        <taxon>Actinomycetota</taxon>
        <taxon>Actinomycetes</taxon>
        <taxon>Micromonosporales</taxon>
        <taxon>Micromonosporaceae</taxon>
        <taxon>Micromonospora</taxon>
    </lineage>
</organism>
<dbReference type="EMBL" id="QGSZ01000107">
    <property type="protein sequence ID" value="RQX07896.1"/>
    <property type="molecule type" value="Genomic_DNA"/>
</dbReference>
<comment type="caution">
    <text evidence="1">The sequence shown here is derived from an EMBL/GenBank/DDBJ whole genome shotgun (WGS) entry which is preliminary data.</text>
</comment>
<keyword evidence="2" id="KW-1185">Reference proteome</keyword>
<sequence length="216" mass="22852">MTEGVRRHVAGRDDLPLQRGERAGDLLGGCLQSTDRQHVDIDIRWHAVPPPMSRAHRRYDLPAAGHHPVTRSTGRNLMTDPTSAFDALAGRIADIERRFAGLRDDLTELSGTATDESGLVSATVDATGALTGLTLAPAALRAGTEGVAELVLDAYRRAREVASAHVDEHTEGLDVALGAGLGDLFGTPGDFSALGRLEETVARLGRLDDRLPGAPA</sequence>
<dbReference type="SUPFAM" id="SSF82607">
    <property type="entry name" value="YbaB-like"/>
    <property type="match status" value="1"/>
</dbReference>
<evidence type="ECO:0000313" key="1">
    <source>
        <dbReference type="EMBL" id="RQX07896.1"/>
    </source>
</evidence>
<protein>
    <recommendedName>
        <fullName evidence="3">YbaB/EbfC family DNA-binding protein</fullName>
    </recommendedName>
</protein>
<dbReference type="AlphaFoldDB" id="A0A3N9X460"/>
<evidence type="ECO:0000313" key="2">
    <source>
        <dbReference type="Proteomes" id="UP000282312"/>
    </source>
</evidence>